<accession>A0A0L9TR69</accession>
<name>A0A0L9TR69_PHAAN</name>
<organism evidence="1 2">
    <name type="scientific">Phaseolus angularis</name>
    <name type="common">Azuki bean</name>
    <name type="synonym">Vigna angularis</name>
    <dbReference type="NCBI Taxonomy" id="3914"/>
    <lineage>
        <taxon>Eukaryota</taxon>
        <taxon>Viridiplantae</taxon>
        <taxon>Streptophyta</taxon>
        <taxon>Embryophyta</taxon>
        <taxon>Tracheophyta</taxon>
        <taxon>Spermatophyta</taxon>
        <taxon>Magnoliopsida</taxon>
        <taxon>eudicotyledons</taxon>
        <taxon>Gunneridae</taxon>
        <taxon>Pentapetalae</taxon>
        <taxon>rosids</taxon>
        <taxon>fabids</taxon>
        <taxon>Fabales</taxon>
        <taxon>Fabaceae</taxon>
        <taxon>Papilionoideae</taxon>
        <taxon>50 kb inversion clade</taxon>
        <taxon>NPAAA clade</taxon>
        <taxon>indigoferoid/millettioid clade</taxon>
        <taxon>Phaseoleae</taxon>
        <taxon>Vigna</taxon>
    </lineage>
</organism>
<dbReference type="Gramene" id="KOM32971">
    <property type="protein sequence ID" value="KOM32971"/>
    <property type="gene ID" value="LR48_Vigan01g252700"/>
</dbReference>
<gene>
    <name evidence="1" type="ORF">LR48_Vigan01g252700</name>
</gene>
<protein>
    <submittedName>
        <fullName evidence="1">Uncharacterized protein</fullName>
    </submittedName>
</protein>
<evidence type="ECO:0000313" key="1">
    <source>
        <dbReference type="EMBL" id="KOM32971.1"/>
    </source>
</evidence>
<evidence type="ECO:0000313" key="2">
    <source>
        <dbReference type="Proteomes" id="UP000053144"/>
    </source>
</evidence>
<dbReference type="AlphaFoldDB" id="A0A0L9TR69"/>
<proteinExistence type="predicted"/>
<reference evidence="2" key="1">
    <citation type="journal article" date="2015" name="Proc. Natl. Acad. Sci. U.S.A.">
        <title>Genome sequencing of adzuki bean (Vigna angularis) provides insight into high starch and low fat accumulation and domestication.</title>
        <authorList>
            <person name="Yang K."/>
            <person name="Tian Z."/>
            <person name="Chen C."/>
            <person name="Luo L."/>
            <person name="Zhao B."/>
            <person name="Wang Z."/>
            <person name="Yu L."/>
            <person name="Li Y."/>
            <person name="Sun Y."/>
            <person name="Li W."/>
            <person name="Chen Y."/>
            <person name="Li Y."/>
            <person name="Zhang Y."/>
            <person name="Ai D."/>
            <person name="Zhao J."/>
            <person name="Shang C."/>
            <person name="Ma Y."/>
            <person name="Wu B."/>
            <person name="Wang M."/>
            <person name="Gao L."/>
            <person name="Sun D."/>
            <person name="Zhang P."/>
            <person name="Guo F."/>
            <person name="Wang W."/>
            <person name="Li Y."/>
            <person name="Wang J."/>
            <person name="Varshney R.K."/>
            <person name="Wang J."/>
            <person name="Ling H.Q."/>
            <person name="Wan P."/>
        </authorList>
    </citation>
    <scope>NUCLEOTIDE SEQUENCE</scope>
    <source>
        <strain evidence="2">cv. Jingnong 6</strain>
    </source>
</reference>
<dbReference type="EMBL" id="CM003371">
    <property type="protein sequence ID" value="KOM32971.1"/>
    <property type="molecule type" value="Genomic_DNA"/>
</dbReference>
<dbReference type="Proteomes" id="UP000053144">
    <property type="component" value="Chromosome 1"/>
</dbReference>
<sequence length="89" mass="9896">MDDDVTQLKAEVFFFLLQQWAVCDGAAVRCGDATRRCGGGATVKCGGAFSQRKEEDNQKKRRSGIRLDLKRMSTSVDGSRHPFQIQTDV</sequence>